<dbReference type="EMBL" id="MU005767">
    <property type="protein sequence ID" value="KAF2711284.1"/>
    <property type="molecule type" value="Genomic_DNA"/>
</dbReference>
<keyword evidence="3" id="KW-1185">Reference proteome</keyword>
<reference evidence="2" key="1">
    <citation type="journal article" date="2020" name="Stud. Mycol.">
        <title>101 Dothideomycetes genomes: a test case for predicting lifestyles and emergence of pathogens.</title>
        <authorList>
            <person name="Haridas S."/>
            <person name="Albert R."/>
            <person name="Binder M."/>
            <person name="Bloem J."/>
            <person name="Labutti K."/>
            <person name="Salamov A."/>
            <person name="Andreopoulos B."/>
            <person name="Baker S."/>
            <person name="Barry K."/>
            <person name="Bills G."/>
            <person name="Bluhm B."/>
            <person name="Cannon C."/>
            <person name="Castanera R."/>
            <person name="Culley D."/>
            <person name="Daum C."/>
            <person name="Ezra D."/>
            <person name="Gonzalez J."/>
            <person name="Henrissat B."/>
            <person name="Kuo A."/>
            <person name="Liang C."/>
            <person name="Lipzen A."/>
            <person name="Lutzoni F."/>
            <person name="Magnuson J."/>
            <person name="Mondo S."/>
            <person name="Nolan M."/>
            <person name="Ohm R."/>
            <person name="Pangilinan J."/>
            <person name="Park H.-J."/>
            <person name="Ramirez L."/>
            <person name="Alfaro M."/>
            <person name="Sun H."/>
            <person name="Tritt A."/>
            <person name="Yoshinaga Y."/>
            <person name="Zwiers L.-H."/>
            <person name="Turgeon B."/>
            <person name="Goodwin S."/>
            <person name="Spatafora J."/>
            <person name="Crous P."/>
            <person name="Grigoriev I."/>
        </authorList>
    </citation>
    <scope>NUCLEOTIDE SEQUENCE</scope>
    <source>
        <strain evidence="2">CBS 279.74</strain>
    </source>
</reference>
<sequence>MAFRTNAESLFFQWGKGTPKTFTALLPSHQQYNKKQPSTVHDGFIQSSARLSFFGGTPFFGLSLPTSSSHTQGTNNPDALRLFFLAFFLALLCCGWVDLCLGVSDKDRGGR</sequence>
<keyword evidence="1" id="KW-0812">Transmembrane</keyword>
<evidence type="ECO:0000313" key="3">
    <source>
        <dbReference type="Proteomes" id="UP000799428"/>
    </source>
</evidence>
<evidence type="ECO:0000313" key="2">
    <source>
        <dbReference type="EMBL" id="KAF2711284.1"/>
    </source>
</evidence>
<evidence type="ECO:0000256" key="1">
    <source>
        <dbReference type="SAM" id="Phobius"/>
    </source>
</evidence>
<protein>
    <submittedName>
        <fullName evidence="2">Uncharacterized protein</fullName>
    </submittedName>
</protein>
<gene>
    <name evidence="2" type="ORF">K504DRAFT_216345</name>
</gene>
<accession>A0A6G1KEN0</accession>
<keyword evidence="1" id="KW-1133">Transmembrane helix</keyword>
<feature type="transmembrane region" description="Helical" evidence="1">
    <location>
        <begin position="82"/>
        <end position="103"/>
    </location>
</feature>
<keyword evidence="1" id="KW-0472">Membrane</keyword>
<organism evidence="2 3">
    <name type="scientific">Pleomassaria siparia CBS 279.74</name>
    <dbReference type="NCBI Taxonomy" id="1314801"/>
    <lineage>
        <taxon>Eukaryota</taxon>
        <taxon>Fungi</taxon>
        <taxon>Dikarya</taxon>
        <taxon>Ascomycota</taxon>
        <taxon>Pezizomycotina</taxon>
        <taxon>Dothideomycetes</taxon>
        <taxon>Pleosporomycetidae</taxon>
        <taxon>Pleosporales</taxon>
        <taxon>Pleomassariaceae</taxon>
        <taxon>Pleomassaria</taxon>
    </lineage>
</organism>
<dbReference type="Proteomes" id="UP000799428">
    <property type="component" value="Unassembled WGS sequence"/>
</dbReference>
<dbReference type="AlphaFoldDB" id="A0A6G1KEN0"/>
<proteinExistence type="predicted"/>
<name>A0A6G1KEN0_9PLEO</name>